<gene>
    <name evidence="1" type="ORF">HPB47_012507</name>
</gene>
<dbReference type="Proteomes" id="UP000805193">
    <property type="component" value="Unassembled WGS sequence"/>
</dbReference>
<keyword evidence="2" id="KW-1185">Reference proteome</keyword>
<sequence>MERSPLKHKLTRGASYLDPVFALSQEAGRKQLTLALEVLSEGQWLTGLQAKRTHRSYVQICSLGLAQENVKDFDRKEQRFNVMWLDLWSYDQKELLPFIKIILCLSHGNAAIERGFSVNKECIVETLKEESLIALRVVHDSMLAAGGVDKVEITDKTVQIVLNTYSVFQEKLQKKKEGGRGSQMFRKTGK</sequence>
<reference evidence="1 2" key="1">
    <citation type="journal article" date="2020" name="Cell">
        <title>Large-Scale Comparative Analyses of Tick Genomes Elucidate Their Genetic Diversity and Vector Capacities.</title>
        <authorList>
            <consortium name="Tick Genome and Microbiome Consortium (TIGMIC)"/>
            <person name="Jia N."/>
            <person name="Wang J."/>
            <person name="Shi W."/>
            <person name="Du L."/>
            <person name="Sun Y."/>
            <person name="Zhan W."/>
            <person name="Jiang J.F."/>
            <person name="Wang Q."/>
            <person name="Zhang B."/>
            <person name="Ji P."/>
            <person name="Bell-Sakyi L."/>
            <person name="Cui X.M."/>
            <person name="Yuan T.T."/>
            <person name="Jiang B.G."/>
            <person name="Yang W.F."/>
            <person name="Lam T.T."/>
            <person name="Chang Q.C."/>
            <person name="Ding S.J."/>
            <person name="Wang X.J."/>
            <person name="Zhu J.G."/>
            <person name="Ruan X.D."/>
            <person name="Zhao L."/>
            <person name="Wei J.T."/>
            <person name="Ye R.Z."/>
            <person name="Que T.C."/>
            <person name="Du C.H."/>
            <person name="Zhou Y.H."/>
            <person name="Cheng J.X."/>
            <person name="Dai P.F."/>
            <person name="Guo W.B."/>
            <person name="Han X.H."/>
            <person name="Huang E.J."/>
            <person name="Li L.F."/>
            <person name="Wei W."/>
            <person name="Gao Y.C."/>
            <person name="Liu J.Z."/>
            <person name="Shao H.Z."/>
            <person name="Wang X."/>
            <person name="Wang C.C."/>
            <person name="Yang T.C."/>
            <person name="Huo Q.B."/>
            <person name="Li W."/>
            <person name="Chen H.Y."/>
            <person name="Chen S.E."/>
            <person name="Zhou L.G."/>
            <person name="Ni X.B."/>
            <person name="Tian J.H."/>
            <person name="Sheng Y."/>
            <person name="Liu T."/>
            <person name="Pan Y.S."/>
            <person name="Xia L.Y."/>
            <person name="Li J."/>
            <person name="Zhao F."/>
            <person name="Cao W.C."/>
        </authorList>
    </citation>
    <scope>NUCLEOTIDE SEQUENCE [LARGE SCALE GENOMIC DNA]</scope>
    <source>
        <strain evidence="1">Iper-2018</strain>
    </source>
</reference>
<comment type="caution">
    <text evidence="1">The sequence shown here is derived from an EMBL/GenBank/DDBJ whole genome shotgun (WGS) entry which is preliminary data.</text>
</comment>
<name>A0AC60NTA4_IXOPE</name>
<protein>
    <submittedName>
        <fullName evidence="1">Uncharacterized protein</fullName>
    </submittedName>
</protein>
<evidence type="ECO:0000313" key="2">
    <source>
        <dbReference type="Proteomes" id="UP000805193"/>
    </source>
</evidence>
<dbReference type="EMBL" id="JABSTQ010011529">
    <property type="protein sequence ID" value="KAG0410362.1"/>
    <property type="molecule type" value="Genomic_DNA"/>
</dbReference>
<organism evidence="1 2">
    <name type="scientific">Ixodes persulcatus</name>
    <name type="common">Taiga tick</name>
    <dbReference type="NCBI Taxonomy" id="34615"/>
    <lineage>
        <taxon>Eukaryota</taxon>
        <taxon>Metazoa</taxon>
        <taxon>Ecdysozoa</taxon>
        <taxon>Arthropoda</taxon>
        <taxon>Chelicerata</taxon>
        <taxon>Arachnida</taxon>
        <taxon>Acari</taxon>
        <taxon>Parasitiformes</taxon>
        <taxon>Ixodida</taxon>
        <taxon>Ixodoidea</taxon>
        <taxon>Ixodidae</taxon>
        <taxon>Ixodinae</taxon>
        <taxon>Ixodes</taxon>
    </lineage>
</organism>
<proteinExistence type="predicted"/>
<evidence type="ECO:0000313" key="1">
    <source>
        <dbReference type="EMBL" id="KAG0410362.1"/>
    </source>
</evidence>
<accession>A0AC60NTA4</accession>